<evidence type="ECO:0000256" key="3">
    <source>
        <dbReference type="RuleBase" id="RU000363"/>
    </source>
</evidence>
<evidence type="ECO:0000256" key="1">
    <source>
        <dbReference type="ARBA" id="ARBA00006484"/>
    </source>
</evidence>
<name>A0ABP8Q358_9GAMM</name>
<dbReference type="SUPFAM" id="SSF51735">
    <property type="entry name" value="NAD(P)-binding Rossmann-fold domains"/>
    <property type="match status" value="1"/>
</dbReference>
<dbReference type="InterPro" id="IPR002347">
    <property type="entry name" value="SDR_fam"/>
</dbReference>
<organism evidence="4 5">
    <name type="scientific">Pseudaeromonas paramecii</name>
    <dbReference type="NCBI Taxonomy" id="2138166"/>
    <lineage>
        <taxon>Bacteria</taxon>
        <taxon>Pseudomonadati</taxon>
        <taxon>Pseudomonadota</taxon>
        <taxon>Gammaproteobacteria</taxon>
        <taxon>Aeromonadales</taxon>
        <taxon>Aeromonadaceae</taxon>
        <taxon>Pseudaeromonas</taxon>
    </lineage>
</organism>
<dbReference type="PANTHER" id="PTHR44169:SF6">
    <property type="entry name" value="NADPH-DEPENDENT 1-ACYLDIHYDROXYACETONE PHOSPHATE REDUCTASE"/>
    <property type="match status" value="1"/>
</dbReference>
<protein>
    <submittedName>
        <fullName evidence="4">SDR family oxidoreductase</fullName>
    </submittedName>
</protein>
<dbReference type="PANTHER" id="PTHR44169">
    <property type="entry name" value="NADPH-DEPENDENT 1-ACYLDIHYDROXYACETONE PHOSPHATE REDUCTASE"/>
    <property type="match status" value="1"/>
</dbReference>
<dbReference type="NCBIfam" id="NF004649">
    <property type="entry name" value="PRK05993.1"/>
    <property type="match status" value="1"/>
</dbReference>
<dbReference type="InterPro" id="IPR020904">
    <property type="entry name" value="Sc_DH/Rdtase_CS"/>
</dbReference>
<dbReference type="EMBL" id="BAABFC010000009">
    <property type="protein sequence ID" value="GAA4496802.1"/>
    <property type="molecule type" value="Genomic_DNA"/>
</dbReference>
<evidence type="ECO:0000256" key="2">
    <source>
        <dbReference type="ARBA" id="ARBA00023002"/>
    </source>
</evidence>
<dbReference type="CDD" id="cd05374">
    <property type="entry name" value="17beta-HSD-like_SDR_c"/>
    <property type="match status" value="1"/>
</dbReference>
<dbReference type="InterPro" id="IPR036291">
    <property type="entry name" value="NAD(P)-bd_dom_sf"/>
</dbReference>
<dbReference type="Pfam" id="PF00106">
    <property type="entry name" value="adh_short"/>
    <property type="match status" value="1"/>
</dbReference>
<reference evidence="5" key="1">
    <citation type="journal article" date="2019" name="Int. J. Syst. Evol. Microbiol.">
        <title>The Global Catalogue of Microorganisms (GCM) 10K type strain sequencing project: providing services to taxonomists for standard genome sequencing and annotation.</title>
        <authorList>
            <consortium name="The Broad Institute Genomics Platform"/>
            <consortium name="The Broad Institute Genome Sequencing Center for Infectious Disease"/>
            <person name="Wu L."/>
            <person name="Ma J."/>
        </authorList>
    </citation>
    <scope>NUCLEOTIDE SEQUENCE [LARGE SCALE GENOMIC DNA]</scope>
    <source>
        <strain evidence="5">JCM 32226</strain>
    </source>
</reference>
<keyword evidence="2" id="KW-0560">Oxidoreductase</keyword>
<dbReference type="Gene3D" id="3.40.50.720">
    <property type="entry name" value="NAD(P)-binding Rossmann-like Domain"/>
    <property type="match status" value="1"/>
</dbReference>
<proteinExistence type="inferred from homology"/>
<accession>A0ABP8Q358</accession>
<dbReference type="PROSITE" id="PS00061">
    <property type="entry name" value="ADH_SHORT"/>
    <property type="match status" value="1"/>
</dbReference>
<sequence length="277" mass="30472">MTQTVLITGCSSGIGLAAARGLRQAGFRVLATARQPADVAALAAEGFAAHRLDLTDEASIEAAARWALSQSQGQLWGLVNNGAYGQPGALEDLPTDALRRQFETNFFGWHHLTRQLLPAMLANGQGRIVQVGSVLGLVAMRFRGAYNSSKFALEGYTDTLRLELRGSGVHVSLIEPGPIETRFRVHALAAFRQAIDLDHSRHAKEYRQTLQRLGRAEGSPSGPFTLPAEACLPPLRHALQAKRPRRRYQVTRPAKWFYYLRRLLPTAWLDALLARSA</sequence>
<dbReference type="PRINTS" id="PR00080">
    <property type="entry name" value="SDRFAMILY"/>
</dbReference>
<evidence type="ECO:0000313" key="4">
    <source>
        <dbReference type="EMBL" id="GAA4496802.1"/>
    </source>
</evidence>
<keyword evidence="5" id="KW-1185">Reference proteome</keyword>
<comment type="similarity">
    <text evidence="1 3">Belongs to the short-chain dehydrogenases/reductases (SDR) family.</text>
</comment>
<dbReference type="RefSeq" id="WP_345011134.1">
    <property type="nucleotide sequence ID" value="NZ_BAABFC010000009.1"/>
</dbReference>
<gene>
    <name evidence="4" type="ORF">GCM10023095_12420</name>
</gene>
<comment type="caution">
    <text evidence="4">The sequence shown here is derived from an EMBL/GenBank/DDBJ whole genome shotgun (WGS) entry which is preliminary data.</text>
</comment>
<dbReference type="Proteomes" id="UP001501321">
    <property type="component" value="Unassembled WGS sequence"/>
</dbReference>
<evidence type="ECO:0000313" key="5">
    <source>
        <dbReference type="Proteomes" id="UP001501321"/>
    </source>
</evidence>
<dbReference type="PRINTS" id="PR00081">
    <property type="entry name" value="GDHRDH"/>
</dbReference>